<organism evidence="1 2">
    <name type="scientific">Holothuria leucospilota</name>
    <name type="common">Black long sea cucumber</name>
    <name type="synonym">Mertensiothuria leucospilota</name>
    <dbReference type="NCBI Taxonomy" id="206669"/>
    <lineage>
        <taxon>Eukaryota</taxon>
        <taxon>Metazoa</taxon>
        <taxon>Echinodermata</taxon>
        <taxon>Eleutherozoa</taxon>
        <taxon>Echinozoa</taxon>
        <taxon>Holothuroidea</taxon>
        <taxon>Aspidochirotacea</taxon>
        <taxon>Aspidochirotida</taxon>
        <taxon>Holothuriidae</taxon>
        <taxon>Holothuria</taxon>
    </lineage>
</organism>
<name>A0A9Q1CTX7_HOLLE</name>
<dbReference type="PANTHER" id="PTHR31912:SF35">
    <property type="entry name" value="C2H2-TYPE DOMAIN-CONTAINING PROTEIN"/>
    <property type="match status" value="1"/>
</dbReference>
<dbReference type="Proteomes" id="UP001152320">
    <property type="component" value="Chromosome 1"/>
</dbReference>
<evidence type="ECO:0000313" key="2">
    <source>
        <dbReference type="Proteomes" id="UP001152320"/>
    </source>
</evidence>
<dbReference type="OrthoDB" id="9995178at2759"/>
<gene>
    <name evidence="1" type="ORF">HOLleu_03868</name>
</gene>
<proteinExistence type="predicted"/>
<evidence type="ECO:0000313" key="1">
    <source>
        <dbReference type="EMBL" id="KAJ8050604.1"/>
    </source>
</evidence>
<sequence length="392" mass="45239">MFDQLKQKLKDEKLCHDKINDIITEVSGSDFFEAAHSEGGPLRSDHLRKEFFKKNLKYVSPVAVNLGVDEISGSQRIGYYVPILQTIKTMVNPKILREQSPQCSQDGKTRHFVDGVIYKQNELFKQNPSALQIVLFQDAFEVSNPLGSAKGKHKLLAVYYTLGSPGLPPCLAHDIFEGVVQYDLALFINYFVKTKKWFSYQHLNYKVKHLKYVGNDAKSKPAEVYHSAQKCGGNASQNWCLLRLLPFLIGVKIPNYEDPVWQLFLTLKNIVDIICAPQTSEDQIAVLQDLISEYLESRVDLFSKKHLRPKHHYLERYPWLTLQFGPLIWMWTLRFESKHSYFKRTLRYSGNFKNVGLTLSEKHQLLQAYVTSSNIFSDTVECFNGIQFQEDL</sequence>
<accession>A0A9Q1CTX7</accession>
<protein>
    <submittedName>
        <fullName evidence="1">Uncharacterized protein</fullName>
    </submittedName>
</protein>
<dbReference type="EMBL" id="JAIZAY010000001">
    <property type="protein sequence ID" value="KAJ8050604.1"/>
    <property type="molecule type" value="Genomic_DNA"/>
</dbReference>
<reference evidence="1" key="1">
    <citation type="submission" date="2021-10" db="EMBL/GenBank/DDBJ databases">
        <title>Tropical sea cucumber genome reveals ecological adaptation and Cuvierian tubules defense mechanism.</title>
        <authorList>
            <person name="Chen T."/>
        </authorList>
    </citation>
    <scope>NUCLEOTIDE SEQUENCE</scope>
    <source>
        <strain evidence="1">Nanhai2018</strain>
        <tissue evidence="1">Muscle</tissue>
    </source>
</reference>
<comment type="caution">
    <text evidence="1">The sequence shown here is derived from an EMBL/GenBank/DDBJ whole genome shotgun (WGS) entry which is preliminary data.</text>
</comment>
<dbReference type="PANTHER" id="PTHR31912">
    <property type="entry name" value="IP13529P"/>
    <property type="match status" value="1"/>
</dbReference>
<keyword evidence="2" id="KW-1185">Reference proteome</keyword>
<dbReference type="AlphaFoldDB" id="A0A9Q1CTX7"/>